<keyword evidence="3" id="KW-1185">Reference proteome</keyword>
<dbReference type="EMBL" id="FZMP01000001">
    <property type="protein sequence ID" value="SNQ58905.1"/>
    <property type="molecule type" value="Genomic_DNA"/>
</dbReference>
<name>A0A284VI15_9EURY</name>
<feature type="region of interest" description="Disordered" evidence="1">
    <location>
        <begin position="43"/>
        <end position="98"/>
    </location>
</feature>
<dbReference type="AlphaFoldDB" id="A0A284VI15"/>
<evidence type="ECO:0000313" key="2">
    <source>
        <dbReference type="EMBL" id="SNQ58905.1"/>
    </source>
</evidence>
<gene>
    <name evidence="2" type="ORF">MNV_10033</name>
</gene>
<sequence length="98" mass="11024">MEQLVRVAQELAQLAEELQMEVAKFNIGAASTVKHVDEMLKHEKQPVIENKTSTMHHQKHEARDDMPGKSEEKPEFKPGSAEGTGNVEPSLFDDMQPK</sequence>
<proteinExistence type="predicted"/>
<feature type="compositionally biased region" description="Basic and acidic residues" evidence="1">
    <location>
        <begin position="61"/>
        <end position="76"/>
    </location>
</feature>
<accession>A0A284VI15</accession>
<evidence type="ECO:0000313" key="3">
    <source>
        <dbReference type="Proteomes" id="UP000218615"/>
    </source>
</evidence>
<reference evidence="3" key="1">
    <citation type="submission" date="2017-06" db="EMBL/GenBank/DDBJ databases">
        <authorList>
            <person name="Cremers G."/>
        </authorList>
    </citation>
    <scope>NUCLEOTIDE SEQUENCE [LARGE SCALE GENOMIC DNA]</scope>
</reference>
<organism evidence="2 3">
    <name type="scientific">Candidatus Methanoperedens nitratireducens</name>
    <dbReference type="NCBI Taxonomy" id="1392998"/>
    <lineage>
        <taxon>Archaea</taxon>
        <taxon>Methanobacteriati</taxon>
        <taxon>Methanobacteriota</taxon>
        <taxon>Stenosarchaea group</taxon>
        <taxon>Methanomicrobia</taxon>
        <taxon>Methanosarcinales</taxon>
        <taxon>ANME-2 cluster</taxon>
        <taxon>Candidatus Methanoperedentaceae</taxon>
        <taxon>Candidatus Methanoperedens</taxon>
    </lineage>
</organism>
<evidence type="ECO:0000256" key="1">
    <source>
        <dbReference type="SAM" id="MobiDB-lite"/>
    </source>
</evidence>
<dbReference type="RefSeq" id="WP_096203327.1">
    <property type="nucleotide sequence ID" value="NZ_FZMP01000001.1"/>
</dbReference>
<protein>
    <submittedName>
        <fullName evidence="2">Uncharacterized protein</fullName>
    </submittedName>
</protein>
<dbReference type="Proteomes" id="UP000218615">
    <property type="component" value="Unassembled WGS sequence"/>
</dbReference>